<dbReference type="InterPro" id="IPR010241">
    <property type="entry name" value="Fd_pln"/>
</dbReference>
<comment type="similarity">
    <text evidence="1 8">Belongs to the 2Fe2S plant-type ferredoxin family.</text>
</comment>
<evidence type="ECO:0000256" key="4">
    <source>
        <dbReference type="ARBA" id="ARBA00022723"/>
    </source>
</evidence>
<dbReference type="FunFam" id="3.10.20.30:FF:000014">
    <property type="entry name" value="Ferredoxin"/>
    <property type="match status" value="1"/>
</dbReference>
<evidence type="ECO:0000256" key="5">
    <source>
        <dbReference type="ARBA" id="ARBA00022982"/>
    </source>
</evidence>
<evidence type="ECO:0000256" key="2">
    <source>
        <dbReference type="ARBA" id="ARBA00022448"/>
    </source>
</evidence>
<name>A0A061D278_BABBI</name>
<dbReference type="AlphaFoldDB" id="A0A061D278"/>
<dbReference type="PANTHER" id="PTHR43112:SF3">
    <property type="entry name" value="FERREDOXIN-2, CHLOROPLASTIC"/>
    <property type="match status" value="1"/>
</dbReference>
<evidence type="ECO:0000256" key="9">
    <source>
        <dbReference type="SAM" id="SignalP"/>
    </source>
</evidence>
<feature type="chain" id="PRO_5001599955" description="Ferredoxin" evidence="9">
    <location>
        <begin position="26"/>
        <end position="179"/>
    </location>
</feature>
<evidence type="ECO:0000256" key="8">
    <source>
        <dbReference type="RuleBase" id="RU364001"/>
    </source>
</evidence>
<keyword evidence="9" id="KW-0732">Signal</keyword>
<protein>
    <recommendedName>
        <fullName evidence="8">Ferredoxin</fullName>
    </recommendedName>
</protein>
<evidence type="ECO:0000313" key="12">
    <source>
        <dbReference type="Proteomes" id="UP000033188"/>
    </source>
</evidence>
<dbReference type="Proteomes" id="UP000033188">
    <property type="component" value="Chromosome 1"/>
</dbReference>
<organism evidence="11 12">
    <name type="scientific">Babesia bigemina</name>
    <dbReference type="NCBI Taxonomy" id="5866"/>
    <lineage>
        <taxon>Eukaryota</taxon>
        <taxon>Sar</taxon>
        <taxon>Alveolata</taxon>
        <taxon>Apicomplexa</taxon>
        <taxon>Aconoidasida</taxon>
        <taxon>Piroplasmida</taxon>
        <taxon>Babesiidae</taxon>
        <taxon>Babesia</taxon>
    </lineage>
</organism>
<dbReference type="RefSeq" id="XP_012766398.1">
    <property type="nucleotide sequence ID" value="XM_012910944.1"/>
</dbReference>
<dbReference type="NCBIfam" id="TIGR02008">
    <property type="entry name" value="fdx_plant"/>
    <property type="match status" value="1"/>
</dbReference>
<dbReference type="SUPFAM" id="SSF54292">
    <property type="entry name" value="2Fe-2S ferredoxin-like"/>
    <property type="match status" value="1"/>
</dbReference>
<feature type="signal peptide" evidence="9">
    <location>
        <begin position="1"/>
        <end position="25"/>
    </location>
</feature>
<dbReference type="GO" id="GO:0009055">
    <property type="term" value="F:electron transfer activity"/>
    <property type="evidence" value="ECO:0007669"/>
    <property type="project" value="InterPro"/>
</dbReference>
<dbReference type="InterPro" id="IPR001041">
    <property type="entry name" value="2Fe-2S_ferredoxin-type"/>
</dbReference>
<comment type="function">
    <text evidence="8">Ferredoxins are iron-sulfur proteins that transfer electrons in a wide variety of metabolic reactions.</text>
</comment>
<keyword evidence="2 8" id="KW-0813">Transport</keyword>
<dbReference type="CDD" id="cd00207">
    <property type="entry name" value="fer2"/>
    <property type="match status" value="1"/>
</dbReference>
<accession>A0A061D278</accession>
<dbReference type="Gene3D" id="3.10.20.30">
    <property type="match status" value="1"/>
</dbReference>
<dbReference type="KEGG" id="bbig:BBBOND_0105210"/>
<dbReference type="VEuPathDB" id="PiroplasmaDB:BBBOND_0105210"/>
<keyword evidence="12" id="KW-1185">Reference proteome</keyword>
<sequence length="179" mass="20338">MRLLEAFSLLCVVVLNIHLVVNVTGERMLHHCTLPWQQFRVGYVTHCNRFRKYRMWSTSLVPLANDRRYFRHLRPSGLFYSVKFVTPQGDVTVDCDPDEYILEAAEKAGIDLPYSCRGGSCSTCAGKIVNGIVDNEEQSYLDNEQMSQGYCLLCTCYPRSDCTIVTHKEEELHASGSST</sequence>
<keyword evidence="3 8" id="KW-0001">2Fe-2S</keyword>
<keyword evidence="7 8" id="KW-0411">Iron-sulfur</keyword>
<dbReference type="GeneID" id="24562753"/>
<gene>
    <name evidence="11" type="ORF">BBBOND_0105210</name>
</gene>
<dbReference type="Pfam" id="PF00111">
    <property type="entry name" value="Fer2"/>
    <property type="match status" value="1"/>
</dbReference>
<evidence type="ECO:0000313" key="11">
    <source>
        <dbReference type="EMBL" id="CDR94212.1"/>
    </source>
</evidence>
<evidence type="ECO:0000256" key="1">
    <source>
        <dbReference type="ARBA" id="ARBA00007874"/>
    </source>
</evidence>
<keyword evidence="4 8" id="KW-0479">Metal-binding</keyword>
<dbReference type="STRING" id="5866.A0A061D278"/>
<dbReference type="InterPro" id="IPR036010">
    <property type="entry name" value="2Fe-2S_ferredoxin-like_sf"/>
</dbReference>
<evidence type="ECO:0000259" key="10">
    <source>
        <dbReference type="PROSITE" id="PS51085"/>
    </source>
</evidence>
<comment type="cofactor">
    <cofactor evidence="8">
        <name>[2Fe-2S] cluster</name>
        <dbReference type="ChEBI" id="CHEBI:190135"/>
    </cofactor>
    <text evidence="8">Binds 1 [2Fe-2S] cluster.</text>
</comment>
<evidence type="ECO:0000256" key="7">
    <source>
        <dbReference type="ARBA" id="ARBA00023014"/>
    </source>
</evidence>
<dbReference type="EMBL" id="LK391707">
    <property type="protein sequence ID" value="CDR94212.1"/>
    <property type="molecule type" value="Genomic_DNA"/>
</dbReference>
<dbReference type="GO" id="GO:0022900">
    <property type="term" value="P:electron transport chain"/>
    <property type="evidence" value="ECO:0007669"/>
    <property type="project" value="InterPro"/>
</dbReference>
<dbReference type="PROSITE" id="PS00197">
    <property type="entry name" value="2FE2S_FER_1"/>
    <property type="match status" value="1"/>
</dbReference>
<feature type="domain" description="2Fe-2S ferredoxin-type" evidence="10">
    <location>
        <begin position="80"/>
        <end position="170"/>
    </location>
</feature>
<dbReference type="GO" id="GO:0046872">
    <property type="term" value="F:metal ion binding"/>
    <property type="evidence" value="ECO:0007669"/>
    <property type="project" value="UniProtKB-KW"/>
</dbReference>
<keyword evidence="5 8" id="KW-0249">Electron transport</keyword>
<dbReference type="GO" id="GO:0051537">
    <property type="term" value="F:2 iron, 2 sulfur cluster binding"/>
    <property type="evidence" value="ECO:0007669"/>
    <property type="project" value="UniProtKB-KW"/>
</dbReference>
<evidence type="ECO:0000256" key="6">
    <source>
        <dbReference type="ARBA" id="ARBA00023004"/>
    </source>
</evidence>
<proteinExistence type="inferred from homology"/>
<evidence type="ECO:0000256" key="3">
    <source>
        <dbReference type="ARBA" id="ARBA00022714"/>
    </source>
</evidence>
<dbReference type="PROSITE" id="PS51085">
    <property type="entry name" value="2FE2S_FER_2"/>
    <property type="match status" value="1"/>
</dbReference>
<dbReference type="InterPro" id="IPR012675">
    <property type="entry name" value="Beta-grasp_dom_sf"/>
</dbReference>
<reference evidence="12" key="1">
    <citation type="journal article" date="2014" name="Nucleic Acids Res.">
        <title>The evolutionary dynamics of variant antigen genes in Babesia reveal a history of genomic innovation underlying host-parasite interaction.</title>
        <authorList>
            <person name="Jackson A.P."/>
            <person name="Otto T.D."/>
            <person name="Darby A."/>
            <person name="Ramaprasad A."/>
            <person name="Xia D."/>
            <person name="Echaide I.E."/>
            <person name="Farber M."/>
            <person name="Gahlot S."/>
            <person name="Gamble J."/>
            <person name="Gupta D."/>
            <person name="Gupta Y."/>
            <person name="Jackson L."/>
            <person name="Malandrin L."/>
            <person name="Malas T.B."/>
            <person name="Moussa E."/>
            <person name="Nair M."/>
            <person name="Reid A.J."/>
            <person name="Sanders M."/>
            <person name="Sharma J."/>
            <person name="Tracey A."/>
            <person name="Quail M.A."/>
            <person name="Weir W."/>
            <person name="Wastling J.M."/>
            <person name="Hall N."/>
            <person name="Willadsen P."/>
            <person name="Lingelbach K."/>
            <person name="Shiels B."/>
            <person name="Tait A."/>
            <person name="Berriman M."/>
            <person name="Allred D.R."/>
            <person name="Pain A."/>
        </authorList>
    </citation>
    <scope>NUCLEOTIDE SEQUENCE [LARGE SCALE GENOMIC DNA]</scope>
    <source>
        <strain evidence="12">Bond</strain>
    </source>
</reference>
<keyword evidence="6 8" id="KW-0408">Iron</keyword>
<dbReference type="PANTHER" id="PTHR43112">
    <property type="entry name" value="FERREDOXIN"/>
    <property type="match status" value="1"/>
</dbReference>
<dbReference type="InterPro" id="IPR006058">
    <property type="entry name" value="2Fe2S_fd_BS"/>
</dbReference>
<dbReference type="OrthoDB" id="1885901at2759"/>